<keyword evidence="6" id="KW-0131">Cell cycle</keyword>
<dbReference type="OrthoDB" id="9815492at2"/>
<keyword evidence="3" id="KW-0963">Cytoplasm</keyword>
<evidence type="ECO:0000256" key="6">
    <source>
        <dbReference type="ARBA" id="ARBA00023306"/>
    </source>
</evidence>
<evidence type="ECO:0000256" key="1">
    <source>
        <dbReference type="ARBA" id="ARBA00004496"/>
    </source>
</evidence>
<evidence type="ECO:0000256" key="4">
    <source>
        <dbReference type="ARBA" id="ARBA00022618"/>
    </source>
</evidence>
<accession>A0A0E4C8P7</accession>
<dbReference type="GO" id="GO:0005737">
    <property type="term" value="C:cytoplasm"/>
    <property type="evidence" value="ECO:0007669"/>
    <property type="project" value="UniProtKB-SubCell"/>
</dbReference>
<evidence type="ECO:0000256" key="2">
    <source>
        <dbReference type="ARBA" id="ARBA00009008"/>
    </source>
</evidence>
<dbReference type="STRING" id="690567.1473"/>
<sequence length="173" mass="20432">MITAMEIRNQQFNKSLRGYNPEEVKNFQYRLAQDFENIYSENSQLKESLQKVRYELERYHKLEETMNNSLILAQQTAEMLKINAQKEADMILEDSKKKIAEAFTVYQEIIKRLNMFNAEIKAQITGELDMLERSQRKADELSDFFFSKDVKDILDNLGKLDMEARNDTKDNTP</sequence>
<evidence type="ECO:0000313" key="8">
    <source>
        <dbReference type="Proteomes" id="UP000045545"/>
    </source>
</evidence>
<dbReference type="EMBL" id="CGIH01000026">
    <property type="protein sequence ID" value="CFX57553.1"/>
    <property type="molecule type" value="Genomic_DNA"/>
</dbReference>
<proteinExistence type="inferred from homology"/>
<keyword evidence="5" id="KW-0175">Coiled coil</keyword>
<dbReference type="InterPro" id="IPR019933">
    <property type="entry name" value="DivIVA_domain"/>
</dbReference>
<evidence type="ECO:0000256" key="3">
    <source>
        <dbReference type="ARBA" id="ARBA00022490"/>
    </source>
</evidence>
<reference evidence="7 8" key="1">
    <citation type="submission" date="2015-03" db="EMBL/GenBank/DDBJ databases">
        <authorList>
            <person name="Murphy D."/>
        </authorList>
    </citation>
    <scope>NUCLEOTIDE SEQUENCE [LARGE SCALE GENOMIC DNA]</scope>
    <source>
        <strain evidence="7 8">OL-4</strain>
    </source>
</reference>
<dbReference type="RefSeq" id="WP_046497127.1">
    <property type="nucleotide sequence ID" value="NZ_CGIH01000026.1"/>
</dbReference>
<keyword evidence="4" id="KW-0132">Cell division</keyword>
<comment type="subcellular location">
    <subcellularLocation>
        <location evidence="1">Cytoplasm</location>
    </subcellularLocation>
</comment>
<dbReference type="AlphaFoldDB" id="A0A0E4C8P7"/>
<dbReference type="PANTHER" id="PTHR35794">
    <property type="entry name" value="CELL DIVISION PROTEIN DIVIVA"/>
    <property type="match status" value="1"/>
</dbReference>
<keyword evidence="8" id="KW-1185">Reference proteome</keyword>
<dbReference type="Pfam" id="PF05103">
    <property type="entry name" value="DivIVA"/>
    <property type="match status" value="1"/>
</dbReference>
<comment type="similarity">
    <text evidence="2">Belongs to the DivIVA family.</text>
</comment>
<evidence type="ECO:0000256" key="5">
    <source>
        <dbReference type="ARBA" id="ARBA00023054"/>
    </source>
</evidence>
<dbReference type="Proteomes" id="UP000045545">
    <property type="component" value="Unassembled WGS sequence"/>
</dbReference>
<dbReference type="InterPro" id="IPR007793">
    <property type="entry name" value="DivIVA_fam"/>
</dbReference>
<name>A0A0E4C8P7_9FIRM</name>
<gene>
    <name evidence="7" type="ORF">1473</name>
</gene>
<dbReference type="GO" id="GO:0051301">
    <property type="term" value="P:cell division"/>
    <property type="evidence" value="ECO:0007669"/>
    <property type="project" value="UniProtKB-KW"/>
</dbReference>
<dbReference type="PANTHER" id="PTHR35794:SF2">
    <property type="entry name" value="CELL DIVISION PROTEIN DIVIVA"/>
    <property type="match status" value="1"/>
</dbReference>
<dbReference type="Gene3D" id="6.10.250.660">
    <property type="match status" value="1"/>
</dbReference>
<organism evidence="7 8">
    <name type="scientific">Syntrophomonas zehnderi OL-4</name>
    <dbReference type="NCBI Taxonomy" id="690567"/>
    <lineage>
        <taxon>Bacteria</taxon>
        <taxon>Bacillati</taxon>
        <taxon>Bacillota</taxon>
        <taxon>Clostridia</taxon>
        <taxon>Eubacteriales</taxon>
        <taxon>Syntrophomonadaceae</taxon>
        <taxon>Syntrophomonas</taxon>
    </lineage>
</organism>
<evidence type="ECO:0000313" key="7">
    <source>
        <dbReference type="EMBL" id="CFX57553.1"/>
    </source>
</evidence>
<dbReference type="NCBIfam" id="TIGR03544">
    <property type="entry name" value="DivI1A_domain"/>
    <property type="match status" value="1"/>
</dbReference>
<protein>
    <submittedName>
        <fullName evidence="7">DivIVA</fullName>
    </submittedName>
</protein>